<dbReference type="PROSITE" id="PS51471">
    <property type="entry name" value="FE2OG_OXY"/>
    <property type="match status" value="1"/>
</dbReference>
<evidence type="ECO:0000256" key="1">
    <source>
        <dbReference type="ARBA" id="ARBA00022723"/>
    </source>
</evidence>
<dbReference type="Proteomes" id="UP001358586">
    <property type="component" value="Chromosome 12"/>
</dbReference>
<name>A0ABR0MU09_GOSAR</name>
<dbReference type="PANTHER" id="PTHR47991">
    <property type="entry name" value="OXOGLUTARATE/IRON-DEPENDENT DIOXYGENASE"/>
    <property type="match status" value="1"/>
</dbReference>
<dbReference type="InterPro" id="IPR044861">
    <property type="entry name" value="IPNS-like_FE2OG_OXY"/>
</dbReference>
<feature type="domain" description="Fe2OG dioxygenase" evidence="3">
    <location>
        <begin position="22"/>
        <end position="122"/>
    </location>
</feature>
<proteinExistence type="predicted"/>
<dbReference type="InterPro" id="IPR050295">
    <property type="entry name" value="Plant_2OG-oxidoreductases"/>
</dbReference>
<accession>A0ABR0MU09</accession>
<reference evidence="4 5" key="1">
    <citation type="submission" date="2023-03" db="EMBL/GenBank/DDBJ databases">
        <title>WGS of Gossypium arboreum.</title>
        <authorList>
            <person name="Yu D."/>
        </authorList>
    </citation>
    <scope>NUCLEOTIDE SEQUENCE [LARGE SCALE GENOMIC DNA]</scope>
    <source>
        <tissue evidence="4">Leaf</tissue>
    </source>
</reference>
<comment type="caution">
    <text evidence="4">The sequence shown here is derived from an EMBL/GenBank/DDBJ whole genome shotgun (WGS) entry which is preliminary data.</text>
</comment>
<dbReference type="InterPro" id="IPR027443">
    <property type="entry name" value="IPNS-like_sf"/>
</dbReference>
<dbReference type="Gene3D" id="2.60.120.330">
    <property type="entry name" value="B-lactam Antibiotic, Isopenicillin N Synthase, Chain"/>
    <property type="match status" value="1"/>
</dbReference>
<dbReference type="EMBL" id="JARKNE010000012">
    <property type="protein sequence ID" value="KAK5777456.1"/>
    <property type="molecule type" value="Genomic_DNA"/>
</dbReference>
<evidence type="ECO:0000313" key="5">
    <source>
        <dbReference type="Proteomes" id="UP001358586"/>
    </source>
</evidence>
<dbReference type="InterPro" id="IPR005123">
    <property type="entry name" value="Oxoglu/Fe-dep_dioxygenase_dom"/>
</dbReference>
<organism evidence="4 5">
    <name type="scientific">Gossypium arboreum</name>
    <name type="common">Tree cotton</name>
    <name type="synonym">Gossypium nanking</name>
    <dbReference type="NCBI Taxonomy" id="29729"/>
    <lineage>
        <taxon>Eukaryota</taxon>
        <taxon>Viridiplantae</taxon>
        <taxon>Streptophyta</taxon>
        <taxon>Embryophyta</taxon>
        <taxon>Tracheophyta</taxon>
        <taxon>Spermatophyta</taxon>
        <taxon>Magnoliopsida</taxon>
        <taxon>eudicotyledons</taxon>
        <taxon>Gunneridae</taxon>
        <taxon>Pentapetalae</taxon>
        <taxon>rosids</taxon>
        <taxon>malvids</taxon>
        <taxon>Malvales</taxon>
        <taxon>Malvaceae</taxon>
        <taxon>Malvoideae</taxon>
        <taxon>Gossypium</taxon>
    </lineage>
</organism>
<keyword evidence="2" id="KW-0408">Iron</keyword>
<sequence length="128" mass="14575">MKQIAQNFGPDPKILSRFFEYGIQGIRMNYSPPCAEASKVYGVAPHSDAIGLMLLLQVNEVEGLQIKRNKKWVLVKPIPATFIINIRDMMEIMSNGEYKSIEHKAVDNPEKERLSITAFHNIKIGCWN</sequence>
<evidence type="ECO:0000313" key="4">
    <source>
        <dbReference type="EMBL" id="KAK5777456.1"/>
    </source>
</evidence>
<protein>
    <recommendedName>
        <fullName evidence="3">Fe2OG dioxygenase domain-containing protein</fullName>
    </recommendedName>
</protein>
<dbReference type="Pfam" id="PF03171">
    <property type="entry name" value="2OG-FeII_Oxy"/>
    <property type="match status" value="1"/>
</dbReference>
<evidence type="ECO:0000256" key="2">
    <source>
        <dbReference type="ARBA" id="ARBA00023004"/>
    </source>
</evidence>
<keyword evidence="1" id="KW-0479">Metal-binding</keyword>
<gene>
    <name evidence="4" type="ORF">PVK06_045423</name>
</gene>
<evidence type="ECO:0000259" key="3">
    <source>
        <dbReference type="PROSITE" id="PS51471"/>
    </source>
</evidence>
<keyword evidence="5" id="KW-1185">Reference proteome</keyword>
<dbReference type="SUPFAM" id="SSF51197">
    <property type="entry name" value="Clavaminate synthase-like"/>
    <property type="match status" value="1"/>
</dbReference>